<dbReference type="InterPro" id="IPR009003">
    <property type="entry name" value="Peptidase_S1_PA"/>
</dbReference>
<comment type="caution">
    <text evidence="6">The sequence shown here is derived from an EMBL/GenBank/DDBJ whole genome shotgun (WGS) entry which is preliminary data.</text>
</comment>
<dbReference type="EMBL" id="CAJPIN010026574">
    <property type="protein sequence ID" value="CAG2063452.1"/>
    <property type="molecule type" value="Genomic_DNA"/>
</dbReference>
<dbReference type="InterPro" id="IPR001254">
    <property type="entry name" value="Trypsin_dom"/>
</dbReference>
<reference evidence="6" key="1">
    <citation type="submission" date="2021-03" db="EMBL/GenBank/DDBJ databases">
        <authorList>
            <person name="Tran Van P."/>
        </authorList>
    </citation>
    <scope>NUCLEOTIDE SEQUENCE</scope>
</reference>
<keyword evidence="4" id="KW-0812">Transmembrane</keyword>
<keyword evidence="4" id="KW-1133">Transmembrane helix</keyword>
<evidence type="ECO:0000256" key="3">
    <source>
        <dbReference type="SAM" id="MobiDB-lite"/>
    </source>
</evidence>
<dbReference type="Gene3D" id="2.40.10.10">
    <property type="entry name" value="Trypsin-like serine proteases"/>
    <property type="match status" value="1"/>
</dbReference>
<dbReference type="InterPro" id="IPR018114">
    <property type="entry name" value="TRYPSIN_HIS"/>
</dbReference>
<keyword evidence="1" id="KW-0732">Signal</keyword>
<accession>A0ABN7PBN8</accession>
<evidence type="ECO:0000256" key="4">
    <source>
        <dbReference type="SAM" id="Phobius"/>
    </source>
</evidence>
<dbReference type="PROSITE" id="PS51888">
    <property type="entry name" value="CLIP"/>
    <property type="match status" value="1"/>
</dbReference>
<dbReference type="Proteomes" id="UP001153148">
    <property type="component" value="Unassembled WGS sequence"/>
</dbReference>
<dbReference type="SUPFAM" id="SSF50494">
    <property type="entry name" value="Trypsin-like serine proteases"/>
    <property type="match status" value="1"/>
</dbReference>
<dbReference type="InterPro" id="IPR022700">
    <property type="entry name" value="CLIP"/>
</dbReference>
<keyword evidence="2" id="KW-1015">Disulfide bond</keyword>
<dbReference type="SMART" id="SM00680">
    <property type="entry name" value="CLIP"/>
    <property type="match status" value="1"/>
</dbReference>
<keyword evidence="7" id="KW-1185">Reference proteome</keyword>
<dbReference type="InterPro" id="IPR043504">
    <property type="entry name" value="Peptidase_S1_PA_chymotrypsin"/>
</dbReference>
<feature type="region of interest" description="Disordered" evidence="3">
    <location>
        <begin position="117"/>
        <end position="138"/>
    </location>
</feature>
<evidence type="ECO:0000313" key="7">
    <source>
        <dbReference type="Proteomes" id="UP001153148"/>
    </source>
</evidence>
<organism evidence="6 7">
    <name type="scientific">Timema podura</name>
    <name type="common">Walking stick</name>
    <dbReference type="NCBI Taxonomy" id="61482"/>
    <lineage>
        <taxon>Eukaryota</taxon>
        <taxon>Metazoa</taxon>
        <taxon>Ecdysozoa</taxon>
        <taxon>Arthropoda</taxon>
        <taxon>Hexapoda</taxon>
        <taxon>Insecta</taxon>
        <taxon>Pterygota</taxon>
        <taxon>Neoptera</taxon>
        <taxon>Polyneoptera</taxon>
        <taxon>Phasmatodea</taxon>
        <taxon>Timematodea</taxon>
        <taxon>Timematoidea</taxon>
        <taxon>Timematidae</taxon>
        <taxon>Timema</taxon>
    </lineage>
</organism>
<evidence type="ECO:0000256" key="1">
    <source>
        <dbReference type="ARBA" id="ARBA00022729"/>
    </source>
</evidence>
<sequence>MGQARSNNASFGWKWHDVLTVPIPIFGGSATDVTKLLTMVFCFVIIVSTLLYFYDVSATPIYRFEGQSCPLRSGRTGVCRDLRDCSSALAGLQKRITPVTCSYRGRDVIVCCDPRSTPTTTTTTSGSVPTTSLSRTNRDAHTFSKSEEACKSYNNELPLKLQTFILDGERVEPGELPHMAALGYVQSGMSTITWDCTGSLISDLYVMTAAHCVRTRTG</sequence>
<evidence type="ECO:0000313" key="6">
    <source>
        <dbReference type="EMBL" id="CAG2063452.1"/>
    </source>
</evidence>
<protein>
    <recommendedName>
        <fullName evidence="5">Clip domain-containing protein</fullName>
    </recommendedName>
</protein>
<name>A0ABN7PBN8_TIMPD</name>
<gene>
    <name evidence="6" type="ORF">TPAB3V08_LOCUS10399</name>
</gene>
<keyword evidence="4" id="KW-0472">Membrane</keyword>
<dbReference type="Pfam" id="PF00089">
    <property type="entry name" value="Trypsin"/>
    <property type="match status" value="1"/>
</dbReference>
<feature type="transmembrane region" description="Helical" evidence="4">
    <location>
        <begin position="36"/>
        <end position="54"/>
    </location>
</feature>
<proteinExistence type="predicted"/>
<feature type="domain" description="Clip" evidence="5">
    <location>
        <begin position="68"/>
        <end position="112"/>
    </location>
</feature>
<dbReference type="PROSITE" id="PS00134">
    <property type="entry name" value="TRYPSIN_HIS"/>
    <property type="match status" value="1"/>
</dbReference>
<evidence type="ECO:0000256" key="2">
    <source>
        <dbReference type="ARBA" id="ARBA00023157"/>
    </source>
</evidence>
<feature type="non-terminal residue" evidence="6">
    <location>
        <position position="218"/>
    </location>
</feature>
<feature type="compositionally biased region" description="Low complexity" evidence="3">
    <location>
        <begin position="117"/>
        <end position="134"/>
    </location>
</feature>
<evidence type="ECO:0000259" key="5">
    <source>
        <dbReference type="PROSITE" id="PS51888"/>
    </source>
</evidence>